<protein>
    <submittedName>
        <fullName evidence="1">Uncharacterized protein</fullName>
    </submittedName>
</protein>
<evidence type="ECO:0000313" key="2">
    <source>
        <dbReference type="Proteomes" id="UP001234178"/>
    </source>
</evidence>
<dbReference type="InterPro" id="IPR036179">
    <property type="entry name" value="Ig-like_dom_sf"/>
</dbReference>
<dbReference type="Proteomes" id="UP001234178">
    <property type="component" value="Unassembled WGS sequence"/>
</dbReference>
<proteinExistence type="predicted"/>
<comment type="caution">
    <text evidence="1">The sequence shown here is derived from an EMBL/GenBank/DDBJ whole genome shotgun (WGS) entry which is preliminary data.</text>
</comment>
<dbReference type="SUPFAM" id="SSF48726">
    <property type="entry name" value="Immunoglobulin"/>
    <property type="match status" value="1"/>
</dbReference>
<name>A0ABR0B5U1_9CRUS</name>
<reference evidence="1 2" key="1">
    <citation type="journal article" date="2023" name="Nucleic Acids Res.">
        <title>The hologenome of Daphnia magna reveals possible DNA methylation and microbiome-mediated evolution of the host genome.</title>
        <authorList>
            <person name="Chaturvedi A."/>
            <person name="Li X."/>
            <person name="Dhandapani V."/>
            <person name="Marshall H."/>
            <person name="Kissane S."/>
            <person name="Cuenca-Cambronero M."/>
            <person name="Asole G."/>
            <person name="Calvet F."/>
            <person name="Ruiz-Romero M."/>
            <person name="Marangio P."/>
            <person name="Guigo R."/>
            <person name="Rago D."/>
            <person name="Mirbahai L."/>
            <person name="Eastwood N."/>
            <person name="Colbourne J.K."/>
            <person name="Zhou J."/>
            <person name="Mallon E."/>
            <person name="Orsini L."/>
        </authorList>
    </citation>
    <scope>NUCLEOTIDE SEQUENCE [LARGE SCALE GENOMIC DNA]</scope>
    <source>
        <strain evidence="1">LRV0_1</strain>
    </source>
</reference>
<accession>A0ABR0B5U1</accession>
<organism evidence="1 2">
    <name type="scientific">Daphnia magna</name>
    <dbReference type="NCBI Taxonomy" id="35525"/>
    <lineage>
        <taxon>Eukaryota</taxon>
        <taxon>Metazoa</taxon>
        <taxon>Ecdysozoa</taxon>
        <taxon>Arthropoda</taxon>
        <taxon>Crustacea</taxon>
        <taxon>Branchiopoda</taxon>
        <taxon>Diplostraca</taxon>
        <taxon>Cladocera</taxon>
        <taxon>Anomopoda</taxon>
        <taxon>Daphniidae</taxon>
        <taxon>Daphnia</taxon>
    </lineage>
</organism>
<sequence length="84" mass="9191">MQHLLIYGVSSCFFAIAQPPGCQHADRFVSEADAPVYKLTVPCVQLDFSATYSVVARNLHGEAKAAISLQVYVHEPADIGEKNR</sequence>
<keyword evidence="2" id="KW-1185">Reference proteome</keyword>
<gene>
    <name evidence="1" type="ORF">OUZ56_029102</name>
</gene>
<dbReference type="EMBL" id="JAOYFB010000040">
    <property type="protein sequence ID" value="KAK4037061.1"/>
    <property type="molecule type" value="Genomic_DNA"/>
</dbReference>
<evidence type="ECO:0000313" key="1">
    <source>
        <dbReference type="EMBL" id="KAK4037061.1"/>
    </source>
</evidence>